<dbReference type="SUPFAM" id="SSF52540">
    <property type="entry name" value="P-loop containing nucleoside triphosphate hydrolases"/>
    <property type="match status" value="1"/>
</dbReference>
<gene>
    <name evidence="1" type="ORF">PSAL_026540</name>
</gene>
<dbReference type="OrthoDB" id="7802556at2"/>
<dbReference type="RefSeq" id="WP_119841104.1">
    <property type="nucleotide sequence ID" value="NZ_CP060436.1"/>
</dbReference>
<accession>A0A418SBA6</accession>
<reference evidence="1 2" key="1">
    <citation type="submission" date="2020-08" db="EMBL/GenBank/DDBJ databases">
        <title>Genome sequence of Rhodobacteraceae bacterium Lw-13e.</title>
        <authorList>
            <person name="Poehlein A."/>
            <person name="Wolter L."/>
            <person name="Daniel R."/>
            <person name="Brinkhoff T."/>
        </authorList>
    </citation>
    <scope>NUCLEOTIDE SEQUENCE [LARGE SCALE GENOMIC DNA]</scope>
    <source>
        <strain evidence="1 2">Lw-13e</strain>
    </source>
</reference>
<keyword evidence="2" id="KW-1185">Reference proteome</keyword>
<dbReference type="Gene3D" id="3.40.50.300">
    <property type="entry name" value="P-loop containing nucleotide triphosphate hydrolases"/>
    <property type="match status" value="1"/>
</dbReference>
<proteinExistence type="predicted"/>
<dbReference type="EMBL" id="CP060436">
    <property type="protein sequence ID" value="QPM91401.1"/>
    <property type="molecule type" value="Genomic_DNA"/>
</dbReference>
<organism evidence="1 2">
    <name type="scientific">Pseudooceanicola algae</name>
    <dbReference type="NCBI Taxonomy" id="1537215"/>
    <lineage>
        <taxon>Bacteria</taxon>
        <taxon>Pseudomonadati</taxon>
        <taxon>Pseudomonadota</taxon>
        <taxon>Alphaproteobacteria</taxon>
        <taxon>Rhodobacterales</taxon>
        <taxon>Paracoccaceae</taxon>
        <taxon>Pseudooceanicola</taxon>
    </lineage>
</organism>
<name>A0A418SBA6_9RHOB</name>
<protein>
    <recommendedName>
        <fullName evidence="3">Sulfotransferase family protein</fullName>
    </recommendedName>
</protein>
<evidence type="ECO:0000313" key="2">
    <source>
        <dbReference type="Proteomes" id="UP000283786"/>
    </source>
</evidence>
<sequence length="477" mass="53497">MQDFDYFTVFAEMRTGSNFLEANLNALKDVFCRGEAFNPHFIGYPNRDDCLGVDKVTRDGDPALLLGALRAAPGVNGFRYFHDHDARVFDMVVPDRRCAKVVLTRNPLDSYISWKIARATDQWKLTDVRRRRSEPAVFDAAEFSVFLSRLQAFQLRLTGALQRSGQTAFYLAYEDLQDLEVMNGLAAFLGTGSRLSALDQSLKIQNPGPLNQKVANFDEMQKAIADLDPFNLTRTPNFEPRRGPQVPSFVAAPDLPLLYMPMRGGPEAEVTDWLAQRSGGAGSLLRDFTQKDLRKWKRQRPGHRSFTVLRHPYARAHAVFCDKILGTGPGSYSEIRKILRQRYKLPLPQPNDPAPSLTEHRALFAGFLDFLSANLAGQTEVRVDACWATQSAVLEGMAKFTLPDHLIREDEMTTALPALARSLGGSDHAPTQARPDQPFSLAEVHEPALEARAGDVYQRDYMLFGFPKWKPRKGAAH</sequence>
<dbReference type="AlphaFoldDB" id="A0A418SBA6"/>
<dbReference type="KEGG" id="palw:PSAL_026540"/>
<evidence type="ECO:0008006" key="3">
    <source>
        <dbReference type="Google" id="ProtNLM"/>
    </source>
</evidence>
<dbReference type="Proteomes" id="UP000283786">
    <property type="component" value="Chromosome"/>
</dbReference>
<dbReference type="InterPro" id="IPR027417">
    <property type="entry name" value="P-loop_NTPase"/>
</dbReference>
<evidence type="ECO:0000313" key="1">
    <source>
        <dbReference type="EMBL" id="QPM91401.1"/>
    </source>
</evidence>